<accession>A0A7W9WPT0</accession>
<dbReference type="PROSITE" id="PS50404">
    <property type="entry name" value="GST_NTER"/>
    <property type="match status" value="1"/>
</dbReference>
<sequence>MKLYYFPGACPLATHIVLEWIGKPYETVRLTREQIKEADYLALNPTGAVPTLVDGDFVLTQSAAILNYLAELNPEARLLGDTPRERAETHRWLGLCNSDLHKTFSLVFGPGYYTGGDEALGQVVAGKAAEKLQSLFAIVNERLRGRDWLTGRRSVADAYLFVLLMWADAKQIPLAGLDELRRFQARMRADAGVQAALKDQGLA</sequence>
<dbReference type="EC" id="2.5.1.18" evidence="3"/>
<dbReference type="EMBL" id="JACHIB010000017">
    <property type="protein sequence ID" value="MBB6084769.1"/>
    <property type="molecule type" value="Genomic_DNA"/>
</dbReference>
<protein>
    <submittedName>
        <fullName evidence="3">Glutathione S-transferase</fullName>
        <ecNumber evidence="3">2.5.1.18</ecNumber>
    </submittedName>
</protein>
<reference evidence="3 4" key="1">
    <citation type="submission" date="2020-08" db="EMBL/GenBank/DDBJ databases">
        <title>Genomic Encyclopedia of Type Strains, Phase IV (KMG-IV): sequencing the most valuable type-strain genomes for metagenomic binning, comparative biology and taxonomic classification.</title>
        <authorList>
            <person name="Goeker M."/>
        </authorList>
    </citation>
    <scope>NUCLEOTIDE SEQUENCE [LARGE SCALE GENOMIC DNA]</scope>
    <source>
        <strain evidence="3 4">DSM 12141</strain>
    </source>
</reference>
<feature type="domain" description="GST N-terminal" evidence="1">
    <location>
        <begin position="1"/>
        <end position="77"/>
    </location>
</feature>
<dbReference type="SFLD" id="SFLDG00358">
    <property type="entry name" value="Main_(cytGST)"/>
    <property type="match status" value="1"/>
</dbReference>
<dbReference type="PANTHER" id="PTHR44051">
    <property type="entry name" value="GLUTATHIONE S-TRANSFERASE-RELATED"/>
    <property type="match status" value="1"/>
</dbReference>
<dbReference type="RefSeq" id="WP_043682633.1">
    <property type="nucleotide sequence ID" value="NZ_JACHIB010000017.1"/>
</dbReference>
<evidence type="ECO:0000313" key="3">
    <source>
        <dbReference type="EMBL" id="MBB6084769.1"/>
    </source>
</evidence>
<evidence type="ECO:0000313" key="4">
    <source>
        <dbReference type="Proteomes" id="UP000541136"/>
    </source>
</evidence>
<dbReference type="PANTHER" id="PTHR44051:SF8">
    <property type="entry name" value="GLUTATHIONE S-TRANSFERASE GSTA"/>
    <property type="match status" value="1"/>
</dbReference>
<dbReference type="SUPFAM" id="SSF47616">
    <property type="entry name" value="GST C-terminal domain-like"/>
    <property type="match status" value="1"/>
</dbReference>
<keyword evidence="3" id="KW-0808">Transferase</keyword>
<dbReference type="Pfam" id="PF02798">
    <property type="entry name" value="GST_N"/>
    <property type="match status" value="1"/>
</dbReference>
<evidence type="ECO:0000259" key="1">
    <source>
        <dbReference type="PROSITE" id="PS50404"/>
    </source>
</evidence>
<dbReference type="SFLD" id="SFLDS00019">
    <property type="entry name" value="Glutathione_Transferase_(cytos"/>
    <property type="match status" value="1"/>
</dbReference>
<dbReference type="Proteomes" id="UP000541136">
    <property type="component" value="Unassembled WGS sequence"/>
</dbReference>
<dbReference type="AlphaFoldDB" id="A0A7W9WPT0"/>
<dbReference type="Gene3D" id="1.20.1050.10">
    <property type="match status" value="1"/>
</dbReference>
<gene>
    <name evidence="3" type="ORF">HNR28_002817</name>
</gene>
<dbReference type="CDD" id="cd03188">
    <property type="entry name" value="GST_C_Beta"/>
    <property type="match status" value="1"/>
</dbReference>
<dbReference type="InterPro" id="IPR036249">
    <property type="entry name" value="Thioredoxin-like_sf"/>
</dbReference>
<organism evidence="3 4">
    <name type="scientific">Castellaniella defragrans</name>
    <name type="common">Alcaligenes defragrans</name>
    <dbReference type="NCBI Taxonomy" id="75697"/>
    <lineage>
        <taxon>Bacteria</taxon>
        <taxon>Pseudomonadati</taxon>
        <taxon>Pseudomonadota</taxon>
        <taxon>Betaproteobacteria</taxon>
        <taxon>Burkholderiales</taxon>
        <taxon>Alcaligenaceae</taxon>
        <taxon>Castellaniella</taxon>
    </lineage>
</organism>
<dbReference type="InterPro" id="IPR004045">
    <property type="entry name" value="Glutathione_S-Trfase_N"/>
</dbReference>
<dbReference type="InterPro" id="IPR036282">
    <property type="entry name" value="Glutathione-S-Trfase_C_sf"/>
</dbReference>
<feature type="domain" description="GST C-terminal" evidence="2">
    <location>
        <begin position="82"/>
        <end position="203"/>
    </location>
</feature>
<dbReference type="PROSITE" id="PS50405">
    <property type="entry name" value="GST_CTER"/>
    <property type="match status" value="1"/>
</dbReference>
<proteinExistence type="predicted"/>
<evidence type="ECO:0000259" key="2">
    <source>
        <dbReference type="PROSITE" id="PS50405"/>
    </source>
</evidence>
<dbReference type="SFLD" id="SFLDG01150">
    <property type="entry name" value="Main.1:_Beta-like"/>
    <property type="match status" value="1"/>
</dbReference>
<dbReference type="Gene3D" id="3.40.30.10">
    <property type="entry name" value="Glutaredoxin"/>
    <property type="match status" value="1"/>
</dbReference>
<name>A0A7W9WPT0_CASDE</name>
<comment type="caution">
    <text evidence="3">The sequence shown here is derived from an EMBL/GenBank/DDBJ whole genome shotgun (WGS) entry which is preliminary data.</text>
</comment>
<dbReference type="GO" id="GO:0004364">
    <property type="term" value="F:glutathione transferase activity"/>
    <property type="evidence" value="ECO:0007669"/>
    <property type="project" value="UniProtKB-EC"/>
</dbReference>
<dbReference type="InterPro" id="IPR010987">
    <property type="entry name" value="Glutathione-S-Trfase_C-like"/>
</dbReference>
<dbReference type="CDD" id="cd03057">
    <property type="entry name" value="GST_N_Beta"/>
    <property type="match status" value="1"/>
</dbReference>
<dbReference type="InterPro" id="IPR040079">
    <property type="entry name" value="Glutathione_S-Trfase"/>
</dbReference>
<dbReference type="SUPFAM" id="SSF52833">
    <property type="entry name" value="Thioredoxin-like"/>
    <property type="match status" value="1"/>
</dbReference>